<dbReference type="EMBL" id="VICD02000075">
    <property type="protein sequence ID" value="KAB8194996.1"/>
    <property type="molecule type" value="Genomic_DNA"/>
</dbReference>
<dbReference type="RefSeq" id="WP_141481650.1">
    <property type="nucleotide sequence ID" value="NZ_VICD02000075.1"/>
</dbReference>
<dbReference type="NCBIfam" id="TIGR00027">
    <property type="entry name" value="mthyl_TIGR00027"/>
    <property type="match status" value="1"/>
</dbReference>
<name>A0A508AYC3_9GAMM</name>
<evidence type="ECO:0000256" key="1">
    <source>
        <dbReference type="ARBA" id="ARBA00008138"/>
    </source>
</evidence>
<comment type="similarity">
    <text evidence="1 4">Belongs to the UPF0677 family.</text>
</comment>
<reference evidence="5 6" key="1">
    <citation type="submission" date="2019-10" db="EMBL/GenBank/DDBJ databases">
        <title>Lysobacter alkalisoli sp. nov., isolated from saline-alkaline soil.</title>
        <authorList>
            <person name="Sun J.-Q."/>
        </authorList>
    </citation>
    <scope>NUCLEOTIDE SEQUENCE [LARGE SCALE GENOMIC DNA]</scope>
    <source>
        <strain evidence="5 6">KCTC 42381</strain>
    </source>
</reference>
<evidence type="ECO:0000256" key="2">
    <source>
        <dbReference type="ARBA" id="ARBA00022603"/>
    </source>
</evidence>
<proteinExistence type="inferred from homology"/>
<organism evidence="5 6">
    <name type="scientific">Marilutibacter maris</name>
    <dbReference type="NCBI Taxonomy" id="1605891"/>
    <lineage>
        <taxon>Bacteria</taxon>
        <taxon>Pseudomonadati</taxon>
        <taxon>Pseudomonadota</taxon>
        <taxon>Gammaproteobacteria</taxon>
        <taxon>Lysobacterales</taxon>
        <taxon>Lysobacteraceae</taxon>
        <taxon>Marilutibacter</taxon>
    </lineage>
</organism>
<evidence type="ECO:0000256" key="3">
    <source>
        <dbReference type="ARBA" id="ARBA00022679"/>
    </source>
</evidence>
<dbReference type="EC" id="2.1.1.-" evidence="4"/>
<dbReference type="GO" id="GO:0008168">
    <property type="term" value="F:methyltransferase activity"/>
    <property type="evidence" value="ECO:0007669"/>
    <property type="project" value="UniProtKB-UniRule"/>
</dbReference>
<dbReference type="InterPro" id="IPR029063">
    <property type="entry name" value="SAM-dependent_MTases_sf"/>
</dbReference>
<evidence type="ECO:0000313" key="5">
    <source>
        <dbReference type="EMBL" id="KAB8194996.1"/>
    </source>
</evidence>
<dbReference type="AlphaFoldDB" id="A0A508AYC3"/>
<protein>
    <recommendedName>
        <fullName evidence="4">S-adenosyl-L-methionine-dependent methyltransferase</fullName>
        <ecNumber evidence="4">2.1.1.-</ecNumber>
    </recommendedName>
</protein>
<keyword evidence="3 5" id="KW-0808">Transferase</keyword>
<gene>
    <name evidence="5" type="ORF">FKV24_005430</name>
</gene>
<dbReference type="InterPro" id="IPR007213">
    <property type="entry name" value="Ppm1/Ppm2/Tcmp"/>
</dbReference>
<comment type="caution">
    <text evidence="5">The sequence shown here is derived from an EMBL/GenBank/DDBJ whole genome shotgun (WGS) entry which is preliminary data.</text>
</comment>
<dbReference type="SUPFAM" id="SSF53335">
    <property type="entry name" value="S-adenosyl-L-methionine-dependent methyltransferases"/>
    <property type="match status" value="1"/>
</dbReference>
<dbReference type="PANTHER" id="PTHR43619:SF2">
    <property type="entry name" value="S-ADENOSYL-L-METHIONINE-DEPENDENT METHYLTRANSFERASES SUPERFAMILY PROTEIN"/>
    <property type="match status" value="1"/>
</dbReference>
<dbReference type="Gene3D" id="3.40.50.150">
    <property type="entry name" value="Vaccinia Virus protein VP39"/>
    <property type="match status" value="1"/>
</dbReference>
<comment type="function">
    <text evidence="4">Exhibits S-adenosyl-L-methionine-dependent methyltransferase activity.</text>
</comment>
<keyword evidence="4" id="KW-0949">S-adenosyl-L-methionine</keyword>
<dbReference type="PANTHER" id="PTHR43619">
    <property type="entry name" value="S-ADENOSYL-L-METHIONINE-DEPENDENT METHYLTRANSFERASE YKTD-RELATED"/>
    <property type="match status" value="1"/>
</dbReference>
<dbReference type="GO" id="GO:0032259">
    <property type="term" value="P:methylation"/>
    <property type="evidence" value="ECO:0007669"/>
    <property type="project" value="UniProtKB-KW"/>
</dbReference>
<evidence type="ECO:0000313" key="6">
    <source>
        <dbReference type="Proteomes" id="UP000320431"/>
    </source>
</evidence>
<sequence length="285" mass="32362">MNDPRPIRNVSDTALWVAMYRAMESERGDAHFHDPYARRLAGERGAAIVASMPKGMSMSWPMVVRTQVMDELLLEAVGNGVRSVLNLAAGLDARPYRLDLPADLRWLHVDLPEMVDYFRDHMRQETPRCRLEFVTADLREAGARDAVVARAAADGPVLVITEGLLIYLEPTQVADLARALRGLGPGTLWMSDLASPRLLKMLARNWQRRLQQANAPFLFGPAEGTAFFEPLGWRERDFRSSWDESLRLERSMRGAWFWNLLSKLQPRAQREAARKMSGIIMLEAY</sequence>
<evidence type="ECO:0000256" key="4">
    <source>
        <dbReference type="RuleBase" id="RU362030"/>
    </source>
</evidence>
<accession>A0A508AYC3</accession>
<keyword evidence="2 4" id="KW-0489">Methyltransferase</keyword>
<dbReference type="Pfam" id="PF04072">
    <property type="entry name" value="LCM"/>
    <property type="match status" value="1"/>
</dbReference>
<dbReference type="InterPro" id="IPR011610">
    <property type="entry name" value="SAM_mthyl_Trfase_ML2640-like"/>
</dbReference>
<dbReference type="Proteomes" id="UP000320431">
    <property type="component" value="Unassembled WGS sequence"/>
</dbReference>